<dbReference type="EMBL" id="MU006294">
    <property type="protein sequence ID" value="KAF2853823.1"/>
    <property type="molecule type" value="Genomic_DNA"/>
</dbReference>
<feature type="domain" description="Rhodopsin" evidence="8">
    <location>
        <begin position="53"/>
        <end position="293"/>
    </location>
</feature>
<dbReference type="GO" id="GO:0016020">
    <property type="term" value="C:membrane"/>
    <property type="evidence" value="ECO:0007669"/>
    <property type="project" value="UniProtKB-SubCell"/>
</dbReference>
<evidence type="ECO:0000259" key="8">
    <source>
        <dbReference type="Pfam" id="PF20684"/>
    </source>
</evidence>
<sequence>MSSQTPPSEDVVLFGGVAVDISQFDFTDRSSRVASLRIVNIVLIVCVLSVVGLRIFARLKYVQRIFADDVLIIFATVFTIGLASTCIAATYHGLGTHVWVLPTLTIIESMKNCILYLYVCQILYAFAIASTKIAIISSYLRFIQHKGFRMTMYVIAMIVIGQWITGVLVPIFQCSPVAGAWDFTIPRKCIDYISYLYASSAVNVLTDILLCVLPMPHLWRLNMPLKQRIILCMLFAGGASACIVSIVRIGFLHTLRVMDTSYQSVPTLILSVAECSLSIISVSIPALRPLAQRFFPSAMRTHASSSNPGHSWHVRLGNMPPNRVKPTSKADNPYSSNSQESLTRDLA</sequence>
<keyword evidence="4 7" id="KW-0472">Membrane</keyword>
<dbReference type="PANTHER" id="PTHR33048">
    <property type="entry name" value="PTH11-LIKE INTEGRAL MEMBRANE PROTEIN (AFU_ORTHOLOGUE AFUA_5G11245)"/>
    <property type="match status" value="1"/>
</dbReference>
<feature type="region of interest" description="Disordered" evidence="6">
    <location>
        <begin position="305"/>
        <end position="347"/>
    </location>
</feature>
<evidence type="ECO:0000313" key="9">
    <source>
        <dbReference type="EMBL" id="KAF2853823.1"/>
    </source>
</evidence>
<organism evidence="9 10">
    <name type="scientific">Plenodomus tracheiphilus IPT5</name>
    <dbReference type="NCBI Taxonomy" id="1408161"/>
    <lineage>
        <taxon>Eukaryota</taxon>
        <taxon>Fungi</taxon>
        <taxon>Dikarya</taxon>
        <taxon>Ascomycota</taxon>
        <taxon>Pezizomycotina</taxon>
        <taxon>Dothideomycetes</taxon>
        <taxon>Pleosporomycetidae</taxon>
        <taxon>Pleosporales</taxon>
        <taxon>Pleosporineae</taxon>
        <taxon>Leptosphaeriaceae</taxon>
        <taxon>Plenodomus</taxon>
    </lineage>
</organism>
<dbReference type="OrthoDB" id="5278984at2759"/>
<dbReference type="AlphaFoldDB" id="A0A6A7BEP8"/>
<feature type="compositionally biased region" description="Polar residues" evidence="6">
    <location>
        <begin position="329"/>
        <end position="341"/>
    </location>
</feature>
<dbReference type="Pfam" id="PF20684">
    <property type="entry name" value="Fung_rhodopsin"/>
    <property type="match status" value="1"/>
</dbReference>
<feature type="transmembrane region" description="Helical" evidence="7">
    <location>
        <begin position="114"/>
        <end position="140"/>
    </location>
</feature>
<feature type="transmembrane region" description="Helical" evidence="7">
    <location>
        <begin position="38"/>
        <end position="57"/>
    </location>
</feature>
<feature type="transmembrane region" description="Helical" evidence="7">
    <location>
        <begin position="228"/>
        <end position="247"/>
    </location>
</feature>
<evidence type="ECO:0000256" key="2">
    <source>
        <dbReference type="ARBA" id="ARBA00022692"/>
    </source>
</evidence>
<evidence type="ECO:0000313" key="10">
    <source>
        <dbReference type="Proteomes" id="UP000799423"/>
    </source>
</evidence>
<feature type="transmembrane region" description="Helical" evidence="7">
    <location>
        <begin position="152"/>
        <end position="172"/>
    </location>
</feature>
<keyword evidence="10" id="KW-1185">Reference proteome</keyword>
<protein>
    <recommendedName>
        <fullName evidence="8">Rhodopsin domain-containing protein</fullName>
    </recommendedName>
</protein>
<evidence type="ECO:0000256" key="6">
    <source>
        <dbReference type="SAM" id="MobiDB-lite"/>
    </source>
</evidence>
<evidence type="ECO:0000256" key="5">
    <source>
        <dbReference type="ARBA" id="ARBA00038359"/>
    </source>
</evidence>
<evidence type="ECO:0000256" key="3">
    <source>
        <dbReference type="ARBA" id="ARBA00022989"/>
    </source>
</evidence>
<evidence type="ECO:0000256" key="1">
    <source>
        <dbReference type="ARBA" id="ARBA00004141"/>
    </source>
</evidence>
<gene>
    <name evidence="9" type="ORF">T440DRAFT_389092</name>
</gene>
<comment type="subcellular location">
    <subcellularLocation>
        <location evidence="1">Membrane</location>
        <topology evidence="1">Multi-pass membrane protein</topology>
    </subcellularLocation>
</comment>
<name>A0A6A7BEP8_9PLEO</name>
<keyword evidence="2 7" id="KW-0812">Transmembrane</keyword>
<keyword evidence="3 7" id="KW-1133">Transmembrane helix</keyword>
<evidence type="ECO:0000256" key="4">
    <source>
        <dbReference type="ARBA" id="ARBA00023136"/>
    </source>
</evidence>
<accession>A0A6A7BEP8</accession>
<comment type="similarity">
    <text evidence="5">Belongs to the SAT4 family.</text>
</comment>
<dbReference type="InterPro" id="IPR052337">
    <property type="entry name" value="SAT4-like"/>
</dbReference>
<dbReference type="Proteomes" id="UP000799423">
    <property type="component" value="Unassembled WGS sequence"/>
</dbReference>
<feature type="transmembrane region" description="Helical" evidence="7">
    <location>
        <begin position="69"/>
        <end position="94"/>
    </location>
</feature>
<reference evidence="9" key="1">
    <citation type="submission" date="2020-01" db="EMBL/GenBank/DDBJ databases">
        <authorList>
            <consortium name="DOE Joint Genome Institute"/>
            <person name="Haridas S."/>
            <person name="Albert R."/>
            <person name="Binder M."/>
            <person name="Bloem J."/>
            <person name="Labutti K."/>
            <person name="Salamov A."/>
            <person name="Andreopoulos B."/>
            <person name="Baker S.E."/>
            <person name="Barry K."/>
            <person name="Bills G."/>
            <person name="Bluhm B.H."/>
            <person name="Cannon C."/>
            <person name="Castanera R."/>
            <person name="Culley D.E."/>
            <person name="Daum C."/>
            <person name="Ezra D."/>
            <person name="Gonzalez J.B."/>
            <person name="Henrissat B."/>
            <person name="Kuo A."/>
            <person name="Liang C."/>
            <person name="Lipzen A."/>
            <person name="Lutzoni F."/>
            <person name="Magnuson J."/>
            <person name="Mondo S."/>
            <person name="Nolan M."/>
            <person name="Ohm R."/>
            <person name="Pangilinan J."/>
            <person name="Park H.-J."/>
            <person name="Ramirez L."/>
            <person name="Alfaro M."/>
            <person name="Sun H."/>
            <person name="Tritt A."/>
            <person name="Yoshinaga Y."/>
            <person name="Zwiers L.-H."/>
            <person name="Turgeon B.G."/>
            <person name="Goodwin S.B."/>
            <person name="Spatafora J.W."/>
            <person name="Crous P.W."/>
            <person name="Grigoriev I.V."/>
        </authorList>
    </citation>
    <scope>NUCLEOTIDE SEQUENCE</scope>
    <source>
        <strain evidence="9">IPT5</strain>
    </source>
</reference>
<dbReference type="PANTHER" id="PTHR33048:SF131">
    <property type="entry name" value="INTEGRAL MEMBRANE PROTEIN"/>
    <property type="match status" value="1"/>
</dbReference>
<dbReference type="InterPro" id="IPR049326">
    <property type="entry name" value="Rhodopsin_dom_fungi"/>
</dbReference>
<evidence type="ECO:0000256" key="7">
    <source>
        <dbReference type="SAM" id="Phobius"/>
    </source>
</evidence>
<feature type="transmembrane region" description="Helical" evidence="7">
    <location>
        <begin position="192"/>
        <end position="216"/>
    </location>
</feature>
<proteinExistence type="inferred from homology"/>
<feature type="transmembrane region" description="Helical" evidence="7">
    <location>
        <begin position="267"/>
        <end position="287"/>
    </location>
</feature>